<keyword evidence="2" id="KW-1185">Reference proteome</keyword>
<dbReference type="EMBL" id="CAJVPL010004082">
    <property type="protein sequence ID" value="CAG8642811.1"/>
    <property type="molecule type" value="Genomic_DNA"/>
</dbReference>
<protein>
    <submittedName>
        <fullName evidence="1">13232_t:CDS:1</fullName>
    </submittedName>
</protein>
<comment type="caution">
    <text evidence="1">The sequence shown here is derived from an EMBL/GenBank/DDBJ whole genome shotgun (WGS) entry which is preliminary data.</text>
</comment>
<proteinExistence type="predicted"/>
<dbReference type="AlphaFoldDB" id="A0A9N9DNC3"/>
<dbReference type="OrthoDB" id="2321600at2759"/>
<gene>
    <name evidence="1" type="ORF">AGERDE_LOCUS11055</name>
</gene>
<evidence type="ECO:0000313" key="2">
    <source>
        <dbReference type="Proteomes" id="UP000789831"/>
    </source>
</evidence>
<feature type="non-terminal residue" evidence="1">
    <location>
        <position position="308"/>
    </location>
</feature>
<name>A0A9N9DNC3_9GLOM</name>
<sequence>NGSTPGEFWAHHQEDEGKSTWEPAIEAANRHEISKQELESIRVNYANKSLPMSLFRCWCSDQISGRQEADFRQPWTLPLHAVVSTFESLAEASGDSYNRVFSRGRPCWKALKDAYRGDSESSISETYAWKKVKGLVKAKLQGGTTTLLNKQYTLCFKFYYERPWHLAISQDRTKVLACYPPEPLVTEAAYELLDDDMLHRIAQALIQGIVEPGEIVGELILVLTRQKLQEAKKPRILIFMLGKLNFLKELLNIILQNDNLEHNRPKLALSSTNSNLTQHPTDDFEKSNLKEFDVHYLAMYWQLGAHEN</sequence>
<reference evidence="1" key="1">
    <citation type="submission" date="2021-06" db="EMBL/GenBank/DDBJ databases">
        <authorList>
            <person name="Kallberg Y."/>
            <person name="Tangrot J."/>
            <person name="Rosling A."/>
        </authorList>
    </citation>
    <scope>NUCLEOTIDE SEQUENCE</scope>
    <source>
        <strain evidence="1">MT106</strain>
    </source>
</reference>
<evidence type="ECO:0000313" key="1">
    <source>
        <dbReference type="EMBL" id="CAG8642811.1"/>
    </source>
</evidence>
<organism evidence="1 2">
    <name type="scientific">Ambispora gerdemannii</name>
    <dbReference type="NCBI Taxonomy" id="144530"/>
    <lineage>
        <taxon>Eukaryota</taxon>
        <taxon>Fungi</taxon>
        <taxon>Fungi incertae sedis</taxon>
        <taxon>Mucoromycota</taxon>
        <taxon>Glomeromycotina</taxon>
        <taxon>Glomeromycetes</taxon>
        <taxon>Archaeosporales</taxon>
        <taxon>Ambisporaceae</taxon>
        <taxon>Ambispora</taxon>
    </lineage>
</organism>
<accession>A0A9N9DNC3</accession>
<dbReference type="Proteomes" id="UP000789831">
    <property type="component" value="Unassembled WGS sequence"/>
</dbReference>